<evidence type="ECO:0000313" key="3">
    <source>
        <dbReference type="EMBL" id="MBK3428200.1"/>
    </source>
</evidence>
<feature type="domain" description="UmuC" evidence="2">
    <location>
        <begin position="21"/>
        <end position="97"/>
    </location>
</feature>
<dbReference type="PROSITE" id="PS50173">
    <property type="entry name" value="UMUC"/>
    <property type="match status" value="1"/>
</dbReference>
<dbReference type="PANTHER" id="PTHR35369">
    <property type="entry name" value="BLR3025 PROTEIN-RELATED"/>
    <property type="match status" value="1"/>
</dbReference>
<evidence type="ECO:0000256" key="1">
    <source>
        <dbReference type="ARBA" id="ARBA00022763"/>
    </source>
</evidence>
<dbReference type="Proteomes" id="UP000603369">
    <property type="component" value="Unassembled WGS sequence"/>
</dbReference>
<name>A0A8I1HV40_9CORY</name>
<dbReference type="Pfam" id="PF00817">
    <property type="entry name" value="IMS"/>
    <property type="match status" value="1"/>
</dbReference>
<dbReference type="InterPro" id="IPR043502">
    <property type="entry name" value="DNA/RNA_pol_sf"/>
</dbReference>
<keyword evidence="4" id="KW-1185">Reference proteome</keyword>
<organism evidence="3 4">
    <name type="scientific">Corynebacterium tuberculostearicum</name>
    <dbReference type="NCBI Taxonomy" id="38304"/>
    <lineage>
        <taxon>Bacteria</taxon>
        <taxon>Bacillati</taxon>
        <taxon>Actinomycetota</taxon>
        <taxon>Actinomycetes</taxon>
        <taxon>Mycobacteriales</taxon>
        <taxon>Corynebacteriaceae</taxon>
        <taxon>Corynebacterium</taxon>
    </lineage>
</organism>
<dbReference type="PANTHER" id="PTHR35369:SF2">
    <property type="entry name" value="BLR3025 PROTEIN"/>
    <property type="match status" value="1"/>
</dbReference>
<dbReference type="InterPro" id="IPR001126">
    <property type="entry name" value="UmuC"/>
</dbReference>
<dbReference type="AlphaFoldDB" id="A0A8I1HV40"/>
<dbReference type="CDD" id="cd03468">
    <property type="entry name" value="PolY_like"/>
    <property type="match status" value="1"/>
</dbReference>
<dbReference type="EMBL" id="JAEHFL010000008">
    <property type="protein sequence ID" value="MBK3428200.1"/>
    <property type="molecule type" value="Genomic_DNA"/>
</dbReference>
<proteinExistence type="predicted"/>
<gene>
    <name evidence="3" type="ORF">JDP02_06690</name>
</gene>
<evidence type="ECO:0000313" key="4">
    <source>
        <dbReference type="Proteomes" id="UP000603369"/>
    </source>
</evidence>
<comment type="caution">
    <text evidence="3">The sequence shown here is derived from an EMBL/GenBank/DDBJ whole genome shotgun (WGS) entry which is preliminary data.</text>
</comment>
<dbReference type="GO" id="GO:0006281">
    <property type="term" value="P:DNA repair"/>
    <property type="evidence" value="ECO:0007669"/>
    <property type="project" value="InterPro"/>
</dbReference>
<keyword evidence="1" id="KW-0227">DNA damage</keyword>
<dbReference type="SUPFAM" id="SSF56672">
    <property type="entry name" value="DNA/RNA polymerases"/>
    <property type="match status" value="1"/>
</dbReference>
<sequence>MRVAAVWFPDWPIQAAGGQGPMVIARNHAVAVCDRAARRAGVRRGMRLRQAQALCPEAAVVEANPDRDGAAFAEVAAGLDAVASSVEVLRPGLAIVDAGAALRYHGEKALEMLVDASSYAGFDSTLGVADEIATAVIAARYCGVGAVVPEGGSREFLATQPIGVLAADEALGFEAGFIAQLDKLGVRRLGDLAALPFKQVATRFGEPGRRAHELAQARADRRVAPGLARPDLAVEMEERIERVDAAAFAARQLAARLHARLEEAGKVCLRLRVVAEFGTGEELARVWRTQEALTEQATADRVRWQLDGWLTRATGEGAAIRRLALEPVEVAAPSAAGLWGGESSQEQVKRVIARVQSQLGVDRVLQPRAVGGRGVAERIEYVPYGEQRDAPPDGEWPGRIPAPLPARLGGGPNHPAARIRLIDAAGRPVFVTAEALLSGVPVALGWGAHRFRVLGWAGPWPVDTQWWTDTPQHVARLQVVGKSDHEEHQRAWLLVWSGGRWRVEATY</sequence>
<dbReference type="Gene3D" id="3.40.1170.60">
    <property type="match status" value="1"/>
</dbReference>
<reference evidence="3 4" key="1">
    <citation type="submission" date="2020-12" db="EMBL/GenBank/DDBJ databases">
        <title>Draft genome sequence of the commensal strain Corynebacterium tuberculostearicum MFP09/CIP 102622 isolated from human skin.</title>
        <authorList>
            <person name="Boukerb A.M."/>
            <person name="Janvier X."/>
            <person name="Feuilloley M.G.J."/>
            <person name="Groboillot A."/>
        </authorList>
    </citation>
    <scope>NUCLEOTIDE SEQUENCE [LARGE SCALE GENOMIC DNA]</scope>
    <source>
        <strain evidence="3 4">CIP 102622</strain>
    </source>
</reference>
<dbReference type="RefSeq" id="WP_200435852.1">
    <property type="nucleotide sequence ID" value="NZ_JAEHFL010000008.1"/>
</dbReference>
<evidence type="ECO:0000259" key="2">
    <source>
        <dbReference type="PROSITE" id="PS50173"/>
    </source>
</evidence>
<accession>A0A8I1HV40</accession>
<protein>
    <submittedName>
        <fullName evidence="3">DNA polymerase Y family protein</fullName>
    </submittedName>
</protein>
<dbReference type="InterPro" id="IPR050356">
    <property type="entry name" value="SulA_CellDiv_inhibitor"/>
</dbReference>